<keyword evidence="3" id="KW-1185">Reference proteome</keyword>
<organism evidence="2 3">
    <name type="scientific">Sphingorhabdus arenilitoris</name>
    <dbReference type="NCBI Taxonomy" id="1490041"/>
    <lineage>
        <taxon>Bacteria</taxon>
        <taxon>Pseudomonadati</taxon>
        <taxon>Pseudomonadota</taxon>
        <taxon>Alphaproteobacteria</taxon>
        <taxon>Sphingomonadales</taxon>
        <taxon>Sphingomonadaceae</taxon>
        <taxon>Sphingorhabdus</taxon>
    </lineage>
</organism>
<dbReference type="SUPFAM" id="SSF49478">
    <property type="entry name" value="Cna protein B-type domain"/>
    <property type="match status" value="1"/>
</dbReference>
<dbReference type="RefSeq" id="WP_381420989.1">
    <property type="nucleotide sequence ID" value="NZ_JBHSDH010000010.1"/>
</dbReference>
<protein>
    <submittedName>
        <fullName evidence="2">Collagen binding domain-containing protein</fullName>
    </submittedName>
</protein>
<evidence type="ECO:0000313" key="2">
    <source>
        <dbReference type="EMBL" id="MFC4291297.1"/>
    </source>
</evidence>
<dbReference type="Proteomes" id="UP001595887">
    <property type="component" value="Unassembled WGS sequence"/>
</dbReference>
<gene>
    <name evidence="2" type="ORF">ACFOWX_02595</name>
</gene>
<dbReference type="EMBL" id="JBHSDH010000010">
    <property type="protein sequence ID" value="MFC4291297.1"/>
    <property type="molecule type" value="Genomic_DNA"/>
</dbReference>
<keyword evidence="2" id="KW-0176">Collagen</keyword>
<reference evidence="3" key="1">
    <citation type="journal article" date="2019" name="Int. J. Syst. Evol. Microbiol.">
        <title>The Global Catalogue of Microorganisms (GCM) 10K type strain sequencing project: providing services to taxonomists for standard genome sequencing and annotation.</title>
        <authorList>
            <consortium name="The Broad Institute Genomics Platform"/>
            <consortium name="The Broad Institute Genome Sequencing Center for Infectious Disease"/>
            <person name="Wu L."/>
            <person name="Ma J."/>
        </authorList>
    </citation>
    <scope>NUCLEOTIDE SEQUENCE [LARGE SCALE GENOMIC DNA]</scope>
    <source>
        <strain evidence="3">CECT 8531</strain>
    </source>
</reference>
<dbReference type="Gene3D" id="2.60.40.10">
    <property type="entry name" value="Immunoglobulins"/>
    <property type="match status" value="1"/>
</dbReference>
<sequence>MAVGTLSVPAAPAFASDNANMWKANSDDALLLDVRSGQWRVGDGVRGYQTNTDICVDLGDFIMALDLPVRLDKKSRRATGWLFKENRIITIDRDLGIVQIVNKETKIKPNDIYDTPEGWCVNTDILAQWLDVKVTPDLSNSLLILESDEKLPFELAEERKARAGKVQPRKTFDLSSLPQAHDPYKLWRTPSIDVVASAGARQDKLRGATFDARYEVYASGELAGASFDARLSSDNQGVPEKLRFRAYRTDPAGQLLGPLAATHFAVGDVSTASTALGPQGSAGRGAYVTNRPTERPDSFDRTTFRGELPDGWDAELYRNDQLIGYVQSRGDGRYEFLDVPLQFGQNQFEVILYGPQGQVRRDSRLIPVGLDSIPPRETYYWAGIQDAGQDLLNFGSDVAADTDGWRGGFGLERGIDARTSVGAAFTSSQFRGVRRNYLEGSLRRALGPALMELSAASNFAGGYALRGQALAQFGETSVSAEAALFQDGYQSERFEIDLQRLLALSVDQSVSIFGEKIPVHVEARHRRRTSGDETLEMLGRLSFNINRINASTEIKWEQEKRAFGNDPPARLDALMRLSGRIGRVRLRGETEFGLSGDDTGFRESKLTADYRASDRSEYRLELGYNAASDRGRLSAGYTRRFEKFALTGQLEAATDGSVAAGLSLAFSLGPDPRGGFRVASEKLAATGQALAIVYTDENGDGIRQPEEPLHKEVELTAGLNGRGKPTDATGASMIDGLQPFQPILIGVDASSLPDPFVQPATKGIVVTPRPGIPFVVELPLVAAGEIAGTLQKEGGRILSGVDIDLLDQKGNVVKTTRSEYDGFFLFEGVPYGKYRLQISPLAANIIGVNSRLSEIAELSKTRPMAELGIVTAQPAKRIADAADTLSADPQTAKK</sequence>
<accession>A0ABV8RD71</accession>
<feature type="region of interest" description="Disordered" evidence="1">
    <location>
        <begin position="276"/>
        <end position="299"/>
    </location>
</feature>
<dbReference type="InterPro" id="IPR013783">
    <property type="entry name" value="Ig-like_fold"/>
</dbReference>
<evidence type="ECO:0000256" key="1">
    <source>
        <dbReference type="SAM" id="MobiDB-lite"/>
    </source>
</evidence>
<proteinExistence type="predicted"/>
<name>A0ABV8RD71_9SPHN</name>
<comment type="caution">
    <text evidence="2">The sequence shown here is derived from an EMBL/GenBank/DDBJ whole genome shotgun (WGS) entry which is preliminary data.</text>
</comment>
<evidence type="ECO:0000313" key="3">
    <source>
        <dbReference type="Proteomes" id="UP001595887"/>
    </source>
</evidence>